<accession>A0A482W696</accession>
<protein>
    <submittedName>
        <fullName evidence="1">Uncharacterized protein</fullName>
    </submittedName>
</protein>
<sequence length="134" mass="16018">VLLTENDIKYCEPADEFENENTTTAEWDNFMDKLDNLTFRNYITTCENSEAEVIIDETSDFLWDLRFKLYNQRLDKKENKTLEICYSENLKQNTCDLEGFRECMKSVRILMLKELDDLWEDEVNKKLKELASDC</sequence>
<keyword evidence="2" id="KW-1185">Reference proteome</keyword>
<dbReference type="AlphaFoldDB" id="A0A482W696"/>
<feature type="non-terminal residue" evidence="1">
    <location>
        <position position="1"/>
    </location>
</feature>
<dbReference type="EMBL" id="QDEB01026025">
    <property type="protein sequence ID" value="RZC40455.1"/>
    <property type="molecule type" value="Genomic_DNA"/>
</dbReference>
<comment type="caution">
    <text evidence="1">The sequence shown here is derived from an EMBL/GenBank/DDBJ whole genome shotgun (WGS) entry which is preliminary data.</text>
</comment>
<name>A0A482W696_ASBVE</name>
<evidence type="ECO:0000313" key="2">
    <source>
        <dbReference type="Proteomes" id="UP000292052"/>
    </source>
</evidence>
<organism evidence="1 2">
    <name type="scientific">Asbolus verrucosus</name>
    <name type="common">Desert ironclad beetle</name>
    <dbReference type="NCBI Taxonomy" id="1661398"/>
    <lineage>
        <taxon>Eukaryota</taxon>
        <taxon>Metazoa</taxon>
        <taxon>Ecdysozoa</taxon>
        <taxon>Arthropoda</taxon>
        <taxon>Hexapoda</taxon>
        <taxon>Insecta</taxon>
        <taxon>Pterygota</taxon>
        <taxon>Neoptera</taxon>
        <taxon>Endopterygota</taxon>
        <taxon>Coleoptera</taxon>
        <taxon>Polyphaga</taxon>
        <taxon>Cucujiformia</taxon>
        <taxon>Tenebrionidae</taxon>
        <taxon>Pimeliinae</taxon>
        <taxon>Asbolus</taxon>
    </lineage>
</organism>
<gene>
    <name evidence="1" type="ORF">BDFB_012178</name>
</gene>
<dbReference type="Proteomes" id="UP000292052">
    <property type="component" value="Unassembled WGS sequence"/>
</dbReference>
<proteinExistence type="predicted"/>
<reference evidence="1 2" key="1">
    <citation type="submission" date="2017-03" db="EMBL/GenBank/DDBJ databases">
        <title>Genome of the blue death feigning beetle - Asbolus verrucosus.</title>
        <authorList>
            <person name="Rider S.D."/>
        </authorList>
    </citation>
    <scope>NUCLEOTIDE SEQUENCE [LARGE SCALE GENOMIC DNA]</scope>
    <source>
        <strain evidence="1">Butters</strain>
        <tissue evidence="1">Head and leg muscle</tissue>
    </source>
</reference>
<evidence type="ECO:0000313" key="1">
    <source>
        <dbReference type="EMBL" id="RZC40455.1"/>
    </source>
</evidence>
<dbReference type="OrthoDB" id="6747932at2759"/>